<dbReference type="InterPro" id="IPR003594">
    <property type="entry name" value="HATPase_dom"/>
</dbReference>
<sequence>MMVNENVNMVAETRKFMDALDSYYSLEPLRIYDFLLFFYFAKKGTLRYVENLLPEEQHDLVFAKEECDDDLSDFWQMWNELKDSENSLSPKMKNLMREAKNEVSCKNLYLRLLRESNKETSWTFNRAIVADFSDDDDKDEIKGIINSFNPLQSEMQESGCYELTLIDLKYIIDGLTSISKAWYSANVDFAFNEILRAIQKQKQAPKEMGSYSHELAKFVAKLLNVKQGSLYEPFAGDGFLGTLLDDSVSYKGKVICYDMKPIAKLNLLLHSKNSRSVEYNPLSAWHEKQYDNIVMLPILSREPLKRLQAYNLYDFQHLEDEPKNMLIVAAESCNQKSVSVHFPSVCFSKEGVSLIKPLIDKDLMETVVLLPSNVLDGTYVQPLVFVTNKNKQRKGIVRFVDASHCFEEMSFAVKNFDMDSAVNLCLSNNNGKHVVDVPTSEVIDSKYIVYPLYYLNTKVECEDGKKLMPLNLCLKKLTTKYAAEKEGLFFSFNRRNSNAAEYIVKAEELQVRNMEGSQLRVVAENCLLWTKFIKQFAYLETNSKPVFVRPNFKAFKVNEEIITPQYLLSELYKEYFVEQLDRFGKSTFGGHGAYMSVDDFLNCKIQVPMSKLEQEKAVLDEQSVLLEERAASLEATYQKKFENFVLGQRQRKHAVAQVLNEIMPTVQNIKDFIDINESVNKDSVISQRSGKKLGEYLSVLVEQTNKVIGMVDRFTSQEAYAPAEKVDLYDFLPSYVKSKDVNEICSIEFCPDINDFKYQDYRMFFDEQRELKEDAHCFVNVSKKDLIQMLDNLIENAKAYGFGSRKEYGNEIMIAILSNHGANGTACIQVANNGELVSESIDLKKLFTWGIGKHTGIGCWQVRDIAEHFGGSVAYDEHLQSPYPCVFSIYLPLIEE</sequence>
<keyword evidence="3" id="KW-0808">Transferase</keyword>
<dbReference type="EMBL" id="JAHOEP010000005">
    <property type="protein sequence ID" value="MBV3407286.1"/>
    <property type="molecule type" value="Genomic_DNA"/>
</dbReference>
<dbReference type="GO" id="GO:0003677">
    <property type="term" value="F:DNA binding"/>
    <property type="evidence" value="ECO:0007669"/>
    <property type="project" value="InterPro"/>
</dbReference>
<evidence type="ECO:0000256" key="1">
    <source>
        <dbReference type="ARBA" id="ARBA00006594"/>
    </source>
</evidence>
<accession>A0AAW4N9L9</accession>
<dbReference type="GO" id="GO:0008170">
    <property type="term" value="F:N-methyltransferase activity"/>
    <property type="evidence" value="ECO:0007669"/>
    <property type="project" value="InterPro"/>
</dbReference>
<name>A0AAW4N9L9_9BACT</name>
<dbReference type="Pfam" id="PF02518">
    <property type="entry name" value="HATPase_c"/>
    <property type="match status" value="1"/>
</dbReference>
<organism evidence="3 4">
    <name type="scientific">Segatella copri</name>
    <dbReference type="NCBI Taxonomy" id="165179"/>
    <lineage>
        <taxon>Bacteria</taxon>
        <taxon>Pseudomonadati</taxon>
        <taxon>Bacteroidota</taxon>
        <taxon>Bacteroidia</taxon>
        <taxon>Bacteroidales</taxon>
        <taxon>Prevotellaceae</taxon>
        <taxon>Segatella</taxon>
    </lineage>
</organism>
<feature type="domain" description="Histidine kinase/HSP90-like ATPase" evidence="2">
    <location>
        <begin position="781"/>
        <end position="895"/>
    </location>
</feature>
<comment type="caution">
    <text evidence="3">The sequence shown here is derived from an EMBL/GenBank/DDBJ whole genome shotgun (WGS) entry which is preliminary data.</text>
</comment>
<dbReference type="AlphaFoldDB" id="A0AAW4N9L9"/>
<dbReference type="InterPro" id="IPR003356">
    <property type="entry name" value="DNA_methylase_A-5"/>
</dbReference>
<comment type="similarity">
    <text evidence="1">Belongs to the N(4)/N(6)-methyltransferase family.</text>
</comment>
<gene>
    <name evidence="3" type="ORF">KSW80_02495</name>
</gene>
<evidence type="ECO:0000259" key="2">
    <source>
        <dbReference type="SMART" id="SM00387"/>
    </source>
</evidence>
<dbReference type="SMART" id="SM00387">
    <property type="entry name" value="HATPase_c"/>
    <property type="match status" value="1"/>
</dbReference>
<evidence type="ECO:0000313" key="3">
    <source>
        <dbReference type="EMBL" id="MBV3407286.1"/>
    </source>
</evidence>
<keyword evidence="3" id="KW-0489">Methyltransferase</keyword>
<protein>
    <submittedName>
        <fullName evidence="3">N-6 DNA methylase</fullName>
    </submittedName>
</protein>
<dbReference type="GO" id="GO:0032259">
    <property type="term" value="P:methylation"/>
    <property type="evidence" value="ECO:0007669"/>
    <property type="project" value="UniProtKB-KW"/>
</dbReference>
<dbReference type="Pfam" id="PF02384">
    <property type="entry name" value="N6_Mtase"/>
    <property type="match status" value="1"/>
</dbReference>
<evidence type="ECO:0000313" key="4">
    <source>
        <dbReference type="Proteomes" id="UP001196316"/>
    </source>
</evidence>
<reference evidence="3" key="1">
    <citation type="submission" date="2021-06" db="EMBL/GenBank/DDBJ databases">
        <title>Collection of gut derived symbiotic bacterial strains cultured from healthy donors.</title>
        <authorList>
            <person name="Lin H."/>
            <person name="Littmann E."/>
            <person name="Pamer E.G."/>
        </authorList>
    </citation>
    <scope>NUCLEOTIDE SEQUENCE</scope>
    <source>
        <strain evidence="3">MSK.21.60</strain>
    </source>
</reference>
<dbReference type="Proteomes" id="UP001196316">
    <property type="component" value="Unassembled WGS sequence"/>
</dbReference>
<proteinExistence type="inferred from homology"/>
<dbReference type="RefSeq" id="WP_217326106.1">
    <property type="nucleotide sequence ID" value="NZ_JAHOEK010000005.1"/>
</dbReference>